<dbReference type="GO" id="GO:0071818">
    <property type="term" value="C:BAT3 complex"/>
    <property type="evidence" value="ECO:0007669"/>
    <property type="project" value="TreeGrafter"/>
</dbReference>
<dbReference type="PROSITE" id="PS00299">
    <property type="entry name" value="UBIQUITIN_1"/>
    <property type="match status" value="1"/>
</dbReference>
<keyword evidence="4" id="KW-1185">Reference proteome</keyword>
<evidence type="ECO:0000259" key="3">
    <source>
        <dbReference type="PROSITE" id="PS50053"/>
    </source>
</evidence>
<evidence type="ECO:0000313" key="4">
    <source>
        <dbReference type="Proteomes" id="UP000504634"/>
    </source>
</evidence>
<dbReference type="GO" id="GO:0051087">
    <property type="term" value="F:protein-folding chaperone binding"/>
    <property type="evidence" value="ECO:0007669"/>
    <property type="project" value="TreeGrafter"/>
</dbReference>
<evidence type="ECO:0000256" key="1">
    <source>
        <dbReference type="ARBA" id="ARBA00004514"/>
    </source>
</evidence>
<organism evidence="4 5">
    <name type="scientific">Drosophila lebanonensis</name>
    <name type="common">Fruit fly</name>
    <name type="synonym">Scaptodrosophila lebanonensis</name>
    <dbReference type="NCBI Taxonomy" id="7225"/>
    <lineage>
        <taxon>Eukaryota</taxon>
        <taxon>Metazoa</taxon>
        <taxon>Ecdysozoa</taxon>
        <taxon>Arthropoda</taxon>
        <taxon>Hexapoda</taxon>
        <taxon>Insecta</taxon>
        <taxon>Pterygota</taxon>
        <taxon>Neoptera</taxon>
        <taxon>Endopterygota</taxon>
        <taxon>Diptera</taxon>
        <taxon>Brachycera</taxon>
        <taxon>Muscomorpha</taxon>
        <taxon>Ephydroidea</taxon>
        <taxon>Drosophilidae</taxon>
        <taxon>Scaptodrosophila</taxon>
    </lineage>
</organism>
<dbReference type="PANTHER" id="PTHR46555">
    <property type="entry name" value="UBIQUITIN-LIKE PROTEIN 4A"/>
    <property type="match status" value="1"/>
</dbReference>
<evidence type="ECO:0000313" key="5">
    <source>
        <dbReference type="RefSeq" id="XP_030373801.1"/>
    </source>
</evidence>
<dbReference type="PANTHER" id="PTHR46555:SF1">
    <property type="entry name" value="UBIQUITIN-LIKE PROTEIN 4A"/>
    <property type="match status" value="1"/>
</dbReference>
<keyword evidence="2" id="KW-0963">Cytoplasm</keyword>
<gene>
    <name evidence="5" type="primary">LOC115623550</name>
</gene>
<dbReference type="OrthoDB" id="417450at2759"/>
<dbReference type="RefSeq" id="XP_030373801.1">
    <property type="nucleotide sequence ID" value="XM_030517941.1"/>
</dbReference>
<protein>
    <submittedName>
        <fullName evidence="5">NEDD8</fullName>
    </submittedName>
</protein>
<dbReference type="InterPro" id="IPR000626">
    <property type="entry name" value="Ubiquitin-like_dom"/>
</dbReference>
<accession>A0A6J2TAE2</accession>
<dbReference type="SMART" id="SM00213">
    <property type="entry name" value="UBQ"/>
    <property type="match status" value="1"/>
</dbReference>
<feature type="domain" description="Ubiquitin-like" evidence="3">
    <location>
        <begin position="1"/>
        <end position="77"/>
    </location>
</feature>
<evidence type="ECO:0000256" key="2">
    <source>
        <dbReference type="ARBA" id="ARBA00022490"/>
    </source>
</evidence>
<dbReference type="GeneID" id="115623550"/>
<reference evidence="5" key="1">
    <citation type="submission" date="2025-08" db="UniProtKB">
        <authorList>
            <consortium name="RefSeq"/>
        </authorList>
    </citation>
    <scope>IDENTIFICATION</scope>
    <source>
        <strain evidence="5">11010-0011.00</strain>
        <tissue evidence="5">Whole body</tissue>
    </source>
</reference>
<dbReference type="AlphaFoldDB" id="A0A6J2TAE2"/>
<dbReference type="Pfam" id="PF00240">
    <property type="entry name" value="ubiquitin"/>
    <property type="match status" value="1"/>
</dbReference>
<dbReference type="InterPro" id="IPR047154">
    <property type="entry name" value="UBL4A-like"/>
</dbReference>
<dbReference type="InterPro" id="IPR029071">
    <property type="entry name" value="Ubiquitin-like_domsf"/>
</dbReference>
<dbReference type="SUPFAM" id="SSF54236">
    <property type="entry name" value="Ubiquitin-like"/>
    <property type="match status" value="1"/>
</dbReference>
<comment type="subcellular location">
    <subcellularLocation>
        <location evidence="1">Cytoplasm</location>
        <location evidence="1">Cytosol</location>
    </subcellularLocation>
</comment>
<dbReference type="PROSITE" id="PS50053">
    <property type="entry name" value="UBIQUITIN_2"/>
    <property type="match status" value="1"/>
</dbReference>
<dbReference type="GO" id="GO:0071816">
    <property type="term" value="P:tail-anchored membrane protein insertion into ER membrane"/>
    <property type="evidence" value="ECO:0007669"/>
    <property type="project" value="TreeGrafter"/>
</dbReference>
<proteinExistence type="predicted"/>
<dbReference type="Proteomes" id="UP000504634">
    <property type="component" value="Unplaced"/>
</dbReference>
<dbReference type="GO" id="GO:0006620">
    <property type="term" value="P:post-translational protein targeting to endoplasmic reticulum membrane"/>
    <property type="evidence" value="ECO:0007669"/>
    <property type="project" value="InterPro"/>
</dbReference>
<dbReference type="Gene3D" id="3.10.20.90">
    <property type="entry name" value="Phosphatidylinositol 3-kinase Catalytic Subunit, Chain A, domain 1"/>
    <property type="match status" value="1"/>
</dbReference>
<sequence length="134" mass="15069">MQITIKVLKGKDCTLEVSPTSTVLEVKKQIDALLQIPAPSQKLLLLGRPLNDDQQISSYPNIKDGTKLNLVVMKPDTLRDAIHRSFRKYYSEQQSERLTNEFMVDFEQKFGNGGSLSLDDLERFADSALSKVAP</sequence>
<dbReference type="InterPro" id="IPR019954">
    <property type="entry name" value="Ubiquitin_CS"/>
</dbReference>
<name>A0A6J2TAE2_DROLE</name>